<dbReference type="GeneID" id="63845611"/>
<comment type="caution">
    <text evidence="2">The sequence shown here is derived from an EMBL/GenBank/DDBJ whole genome shotgun (WGS) entry which is preliminary data.</text>
</comment>
<dbReference type="Pfam" id="PF14681">
    <property type="entry name" value="UPRTase"/>
    <property type="match status" value="1"/>
</dbReference>
<proteinExistence type="predicted"/>
<dbReference type="EMBL" id="ML976615">
    <property type="protein sequence ID" value="KAF1848909.1"/>
    <property type="molecule type" value="Genomic_DNA"/>
</dbReference>
<name>A0A9P4GNX9_9PLEO</name>
<dbReference type="InterPro" id="IPR023214">
    <property type="entry name" value="HAD_sf"/>
</dbReference>
<evidence type="ECO:0000313" key="3">
    <source>
        <dbReference type="Proteomes" id="UP000800039"/>
    </source>
</evidence>
<dbReference type="Pfam" id="PF12710">
    <property type="entry name" value="HAD"/>
    <property type="match status" value="1"/>
</dbReference>
<dbReference type="InterPro" id="IPR029057">
    <property type="entry name" value="PRTase-like"/>
</dbReference>
<feature type="domain" description="Phosphoribosyltransferase" evidence="1">
    <location>
        <begin position="468"/>
        <end position="666"/>
    </location>
</feature>
<dbReference type="GO" id="GO:0036424">
    <property type="term" value="F:L-phosphoserine phosphatase activity"/>
    <property type="evidence" value="ECO:0007669"/>
    <property type="project" value="TreeGrafter"/>
</dbReference>
<dbReference type="Pfam" id="PF13207">
    <property type="entry name" value="AAA_17"/>
    <property type="match status" value="1"/>
</dbReference>
<protein>
    <recommendedName>
        <fullName evidence="1">Phosphoribosyltransferase domain-containing protein</fullName>
    </recommendedName>
</protein>
<dbReference type="Gene3D" id="3.40.50.2020">
    <property type="match status" value="1"/>
</dbReference>
<dbReference type="Gene3D" id="3.40.50.1000">
    <property type="entry name" value="HAD superfamily/HAD-like"/>
    <property type="match status" value="1"/>
</dbReference>
<keyword evidence="3" id="KW-1185">Reference proteome</keyword>
<dbReference type="PANTHER" id="PTHR43344:SF20">
    <property type="entry name" value="URACIL PHOSPHORIBOSYLTRANSFERASE"/>
    <property type="match status" value="1"/>
</dbReference>
<evidence type="ECO:0000313" key="2">
    <source>
        <dbReference type="EMBL" id="KAF1848909.1"/>
    </source>
</evidence>
<reference evidence="2" key="1">
    <citation type="submission" date="2020-01" db="EMBL/GenBank/DDBJ databases">
        <authorList>
            <consortium name="DOE Joint Genome Institute"/>
            <person name="Haridas S."/>
            <person name="Albert R."/>
            <person name="Binder M."/>
            <person name="Bloem J."/>
            <person name="Labutti K."/>
            <person name="Salamov A."/>
            <person name="Andreopoulos B."/>
            <person name="Baker S.E."/>
            <person name="Barry K."/>
            <person name="Bills G."/>
            <person name="Bluhm B.H."/>
            <person name="Cannon C."/>
            <person name="Castanera R."/>
            <person name="Culley D.E."/>
            <person name="Daum C."/>
            <person name="Ezra D."/>
            <person name="Gonzalez J.B."/>
            <person name="Henrissat B."/>
            <person name="Kuo A."/>
            <person name="Liang C."/>
            <person name="Lipzen A."/>
            <person name="Lutzoni F."/>
            <person name="Magnuson J."/>
            <person name="Mondo S."/>
            <person name="Nolan M."/>
            <person name="Ohm R."/>
            <person name="Pangilinan J."/>
            <person name="Park H.-J."/>
            <person name="Ramirez L."/>
            <person name="Alfaro M."/>
            <person name="Sun H."/>
            <person name="Tritt A."/>
            <person name="Yoshinaga Y."/>
            <person name="Zwiers L.-H."/>
            <person name="Turgeon B.G."/>
            <person name="Goodwin S.B."/>
            <person name="Spatafora J.W."/>
            <person name="Crous P.W."/>
            <person name="Grigoriev I.V."/>
        </authorList>
    </citation>
    <scope>NUCLEOTIDE SEQUENCE</scope>
    <source>
        <strain evidence="2">CBS 394.84</strain>
    </source>
</reference>
<dbReference type="Gene3D" id="3.40.50.300">
    <property type="entry name" value="P-loop containing nucleotide triphosphate hydrolases"/>
    <property type="match status" value="1"/>
</dbReference>
<accession>A0A9P4GNX9</accession>
<dbReference type="SUPFAM" id="SSF53271">
    <property type="entry name" value="PRTase-like"/>
    <property type="match status" value="1"/>
</dbReference>
<dbReference type="OrthoDB" id="5416609at2759"/>
<organism evidence="2 3">
    <name type="scientific">Cucurbitaria berberidis CBS 394.84</name>
    <dbReference type="NCBI Taxonomy" id="1168544"/>
    <lineage>
        <taxon>Eukaryota</taxon>
        <taxon>Fungi</taxon>
        <taxon>Dikarya</taxon>
        <taxon>Ascomycota</taxon>
        <taxon>Pezizomycotina</taxon>
        <taxon>Dothideomycetes</taxon>
        <taxon>Pleosporomycetidae</taxon>
        <taxon>Pleosporales</taxon>
        <taxon>Pleosporineae</taxon>
        <taxon>Cucurbitariaceae</taxon>
        <taxon>Cucurbitaria</taxon>
    </lineage>
</organism>
<dbReference type="InterPro" id="IPR000836">
    <property type="entry name" value="PRTase_dom"/>
</dbReference>
<dbReference type="PANTHER" id="PTHR43344">
    <property type="entry name" value="PHOSPHOSERINE PHOSPHATASE"/>
    <property type="match status" value="1"/>
</dbReference>
<dbReference type="RefSeq" id="XP_040791472.1">
    <property type="nucleotide sequence ID" value="XM_040928358.1"/>
</dbReference>
<dbReference type="InterPro" id="IPR036412">
    <property type="entry name" value="HAD-like_sf"/>
</dbReference>
<dbReference type="InterPro" id="IPR027417">
    <property type="entry name" value="P-loop_NTPase"/>
</dbReference>
<dbReference type="SUPFAM" id="SSF56784">
    <property type="entry name" value="HAD-like"/>
    <property type="match status" value="1"/>
</dbReference>
<dbReference type="GO" id="GO:0005737">
    <property type="term" value="C:cytoplasm"/>
    <property type="evidence" value="ECO:0007669"/>
    <property type="project" value="TreeGrafter"/>
</dbReference>
<dbReference type="InterPro" id="IPR050582">
    <property type="entry name" value="HAD-like_SerB"/>
</dbReference>
<dbReference type="GO" id="GO:0000287">
    <property type="term" value="F:magnesium ion binding"/>
    <property type="evidence" value="ECO:0007669"/>
    <property type="project" value="TreeGrafter"/>
</dbReference>
<sequence length="670" mass="74398">MSTSTTCKPIIIGLYGVSASGKTYLLNRLKSATNLQNEHFAFHDGSALIDGITTGGLAAFNTLDLNEQAEIREFALTKVTEQCRARDEVAVIAGHYTFWPNEAEPAGQIVGTAKDWETYTHVVYLHVEPEMIAERQKSDRDKKRTKHSIEHLRKWQDEEMAGLREVCLAKGILFTTLSNKTSTEASILERLVALLKDFQQHGEELNIQAVEDAVAIVTAGQNQMDTMLMLDADRTLAPQDTGSLFWDEVGPCKRLPNHPLKRIFDNQGYSYASFRQATLLYEELADEFDAICDKVVDKVEMYPELITLLARVAETPHVGAVVVTCGLRTVWEKVLEKNGLSHVTVIGSGRIKDGYVITGSTKAHIVDKLHEKRLSVLAFGDSPLDIEMFQRADGAYVVVGDKATRSTSMDQALTTAIEQGLGALQIILPKDAGHRLDLDRLPKVNLGTAEMDFIFRRREPLDRFMHATEKNAAKLMMTLSRNAGNSGHDLREIHARIGDYLAMEYVSEIVGLEETAIPHVQKRPTDGFRFRHERNTLIVPLMRGGEPMAFGVSKAMKLASFAHANAYEDIDIGNFKGKRTIILVDAVINTGASILDFVTSLRKDLPTVMVIVVAEVIQAQLVDHVDGRLMLALEKDRNLYVVALRTSNNKFKGTGVTDTGGRLFNTTYLA</sequence>
<dbReference type="SUPFAM" id="SSF52540">
    <property type="entry name" value="P-loop containing nucleoside triphosphate hydrolases"/>
    <property type="match status" value="1"/>
</dbReference>
<dbReference type="Proteomes" id="UP000800039">
    <property type="component" value="Unassembled WGS sequence"/>
</dbReference>
<dbReference type="AlphaFoldDB" id="A0A9P4GNX9"/>
<dbReference type="GO" id="GO:0006564">
    <property type="term" value="P:L-serine biosynthetic process"/>
    <property type="evidence" value="ECO:0007669"/>
    <property type="project" value="TreeGrafter"/>
</dbReference>
<evidence type="ECO:0000259" key="1">
    <source>
        <dbReference type="Pfam" id="PF14681"/>
    </source>
</evidence>
<dbReference type="CDD" id="cd06223">
    <property type="entry name" value="PRTases_typeI"/>
    <property type="match status" value="1"/>
</dbReference>
<gene>
    <name evidence="2" type="ORF">K460DRAFT_279863</name>
</gene>